<sequence length="203" mass="23084">MNAGPLLYDEVMELDLGIVYSCPPEEAVPHILAYFQQEFSNPFPAPKPVSHEEELLLEQIDSAFDGVILEDGIGLMTTELIDMYAPRETCDAIGPCEERTDWRRITPSMIRACRDALVFTDPKGYRFLLPAWLTLDLRGQLETCDAMDYLPLVPENCGDYESRAILLNDPQLEAVMNYIEYRQKKDGCPFSTDFRCPEDGCSR</sequence>
<reference evidence="1" key="1">
    <citation type="submission" date="2019-11" db="EMBL/GenBank/DDBJ databases">
        <authorList>
            <person name="Feng L."/>
        </authorList>
    </citation>
    <scope>NUCLEOTIDE SEQUENCE</scope>
    <source>
        <strain evidence="1">AMuciniphilaLFYP55</strain>
    </source>
</reference>
<dbReference type="InterPro" id="IPR046560">
    <property type="entry name" value="DUF6714"/>
</dbReference>
<dbReference type="AlphaFoldDB" id="A0A6N2VHH2"/>
<name>A0A6N2VHH2_9BACT</name>
<protein>
    <submittedName>
        <fullName evidence="1">Uncharacterized protein</fullName>
    </submittedName>
</protein>
<gene>
    <name evidence="1" type="ORF">AMLFYP55_01580</name>
</gene>
<proteinExistence type="predicted"/>
<dbReference type="EMBL" id="CACRSS010000021">
    <property type="protein sequence ID" value="VYT29899.1"/>
    <property type="molecule type" value="Genomic_DNA"/>
</dbReference>
<organism evidence="1">
    <name type="scientific">Akkermansia muciniphila</name>
    <dbReference type="NCBI Taxonomy" id="239935"/>
    <lineage>
        <taxon>Bacteria</taxon>
        <taxon>Pseudomonadati</taxon>
        <taxon>Verrucomicrobiota</taxon>
        <taxon>Verrucomicrobiia</taxon>
        <taxon>Verrucomicrobiales</taxon>
        <taxon>Akkermansiaceae</taxon>
        <taxon>Akkermansia</taxon>
    </lineage>
</organism>
<dbReference type="Pfam" id="PF20461">
    <property type="entry name" value="DUF6714"/>
    <property type="match status" value="1"/>
</dbReference>
<accession>A0A6N2VHH2</accession>
<evidence type="ECO:0000313" key="1">
    <source>
        <dbReference type="EMBL" id="VYT29899.1"/>
    </source>
</evidence>